<name>A0A6D2K6J2_9BRAS</name>
<dbReference type="Pfam" id="PF13456">
    <property type="entry name" value="RVT_3"/>
    <property type="match status" value="1"/>
</dbReference>
<sequence length="775" mass="87241">MTKMGFSDTWVSWIMSCVSSVSYQVLLNGDAKGHIQPTRGLRQGDPLSPFLFIILTEALIAQIRGAEEEGKITGLKIARNSPPISHLLFADDSLFFCKATIPQCAELMRIIETYGRVSGQQLNTAKSSIFFGKKVPPDIRTALKQALGINTEGGMGTYLGLPENISGAKTKVFTFIHDRLSKRINSWSAKLLSKGGKEVMIKSVAQALPTYVMSCFLLPQATIKKLQGAISKFWWSTKQNNRGLHWIAWEKICLPMDEGGLGFRDLQNFNLALLAKQLWRIFHYPSSLLARVLKGRYFWSSNPLAGERVNSPSYGWRSMMATRELLVSGMRKAIGTGANTVVWRDSWIPTDPPRPPTPLSDQQDPYLLVYHLIDQQTKEWKTDALNSLFTEEDVRRIQAIRPARLPQADKLVWAYTKSGAYTVKSGYDLAAKRTVRDVPNQVLEPSTTGLKRIAWKTKTTKKLKHYIWQCISGCIAVRDRLVDRHCGTDRSCPRCGNSTETVNHLLFECPEAVRVWELSNFPITPGVFPCNNLLSNFDYLLLRAKETGVQDHTLSTFPWILWFLWKARNVKVFDNVDVHAICTLQSAISESDAWRKAQEKEQNKKRDTPREPSSHQDETNIHLPRCQVDASWGIDSNFSGGGFVLDTTDGPTIFGATAFNHALSPLHAEFSAMVWAMQSVLNLGIKSMSFETDCMQLTKLMEDEVVWPALATELEEFKLIRSSFDVFAISFIPRLFNVRADCLSKGARARGFLFAYVNPLTPSWLAHEANLRGTT</sequence>
<evidence type="ECO:0000256" key="1">
    <source>
        <dbReference type="SAM" id="MobiDB-lite"/>
    </source>
</evidence>
<dbReference type="GO" id="GO:0004523">
    <property type="term" value="F:RNA-DNA hybrid ribonuclease activity"/>
    <property type="evidence" value="ECO:0007669"/>
    <property type="project" value="InterPro"/>
</dbReference>
<evidence type="ECO:0000313" key="7">
    <source>
        <dbReference type="Proteomes" id="UP000467841"/>
    </source>
</evidence>
<feature type="signal peptide" evidence="2">
    <location>
        <begin position="1"/>
        <end position="20"/>
    </location>
</feature>
<dbReference type="InterPro" id="IPR044730">
    <property type="entry name" value="RNase_H-like_dom_plant"/>
</dbReference>
<dbReference type="GO" id="GO:0003676">
    <property type="term" value="F:nucleic acid binding"/>
    <property type="evidence" value="ECO:0007669"/>
    <property type="project" value="InterPro"/>
</dbReference>
<comment type="caution">
    <text evidence="6">The sequence shown here is derived from an EMBL/GenBank/DDBJ whole genome shotgun (WGS) entry which is preliminary data.</text>
</comment>
<dbReference type="InterPro" id="IPR012337">
    <property type="entry name" value="RNaseH-like_sf"/>
</dbReference>
<dbReference type="SUPFAM" id="SSF56672">
    <property type="entry name" value="DNA/RNA polymerases"/>
    <property type="match status" value="1"/>
</dbReference>
<dbReference type="PANTHER" id="PTHR33116">
    <property type="entry name" value="REVERSE TRANSCRIPTASE ZINC-BINDING DOMAIN-CONTAINING PROTEIN-RELATED-RELATED"/>
    <property type="match status" value="1"/>
</dbReference>
<reference evidence="6" key="1">
    <citation type="submission" date="2020-01" db="EMBL/GenBank/DDBJ databases">
        <authorList>
            <person name="Mishra B."/>
        </authorList>
    </citation>
    <scope>NUCLEOTIDE SEQUENCE [LARGE SCALE GENOMIC DNA]</scope>
</reference>
<dbReference type="InterPro" id="IPR002156">
    <property type="entry name" value="RNaseH_domain"/>
</dbReference>
<evidence type="ECO:0008006" key="8">
    <source>
        <dbReference type="Google" id="ProtNLM"/>
    </source>
</evidence>
<dbReference type="OrthoDB" id="1936608at2759"/>
<dbReference type="CDD" id="cd06222">
    <property type="entry name" value="RNase_H_like"/>
    <property type="match status" value="1"/>
</dbReference>
<dbReference type="PANTHER" id="PTHR33116:SF86">
    <property type="entry name" value="REVERSE TRANSCRIPTASE DOMAIN-CONTAINING PROTEIN"/>
    <property type="match status" value="1"/>
</dbReference>
<keyword evidence="7" id="KW-1185">Reference proteome</keyword>
<dbReference type="Proteomes" id="UP000467841">
    <property type="component" value="Unassembled WGS sequence"/>
</dbReference>
<dbReference type="AlphaFoldDB" id="A0A6D2K6J2"/>
<keyword evidence="2" id="KW-0732">Signal</keyword>
<evidence type="ECO:0000259" key="5">
    <source>
        <dbReference type="Pfam" id="PF13966"/>
    </source>
</evidence>
<dbReference type="Pfam" id="PF00078">
    <property type="entry name" value="RVT_1"/>
    <property type="match status" value="1"/>
</dbReference>
<feature type="chain" id="PRO_5025691326" description="Reverse transcriptase domain-containing protein" evidence="2">
    <location>
        <begin position="21"/>
        <end position="775"/>
    </location>
</feature>
<dbReference type="Gene3D" id="3.30.420.10">
    <property type="entry name" value="Ribonuclease H-like superfamily/Ribonuclease H"/>
    <property type="match status" value="1"/>
</dbReference>
<evidence type="ECO:0000256" key="2">
    <source>
        <dbReference type="SAM" id="SignalP"/>
    </source>
</evidence>
<dbReference type="InterPro" id="IPR026960">
    <property type="entry name" value="RVT-Znf"/>
</dbReference>
<dbReference type="InterPro" id="IPR000477">
    <property type="entry name" value="RT_dom"/>
</dbReference>
<dbReference type="InterPro" id="IPR036397">
    <property type="entry name" value="RNaseH_sf"/>
</dbReference>
<dbReference type="SUPFAM" id="SSF53098">
    <property type="entry name" value="Ribonuclease H-like"/>
    <property type="match status" value="1"/>
</dbReference>
<dbReference type="EMBL" id="CACVBM020001496">
    <property type="protein sequence ID" value="CAA7052486.1"/>
    <property type="molecule type" value="Genomic_DNA"/>
</dbReference>
<evidence type="ECO:0000313" key="6">
    <source>
        <dbReference type="EMBL" id="CAA7052486.1"/>
    </source>
</evidence>
<feature type="domain" description="Reverse transcriptase" evidence="3">
    <location>
        <begin position="2"/>
        <end position="131"/>
    </location>
</feature>
<proteinExistence type="predicted"/>
<protein>
    <recommendedName>
        <fullName evidence="8">Reverse transcriptase domain-containing protein</fullName>
    </recommendedName>
</protein>
<dbReference type="Pfam" id="PF13966">
    <property type="entry name" value="zf-RVT"/>
    <property type="match status" value="1"/>
</dbReference>
<feature type="region of interest" description="Disordered" evidence="1">
    <location>
        <begin position="593"/>
        <end position="620"/>
    </location>
</feature>
<feature type="domain" description="Reverse transcriptase zinc-binding" evidence="5">
    <location>
        <begin position="421"/>
        <end position="516"/>
    </location>
</feature>
<dbReference type="InterPro" id="IPR043502">
    <property type="entry name" value="DNA/RNA_pol_sf"/>
</dbReference>
<organism evidence="6 7">
    <name type="scientific">Microthlaspi erraticum</name>
    <dbReference type="NCBI Taxonomy" id="1685480"/>
    <lineage>
        <taxon>Eukaryota</taxon>
        <taxon>Viridiplantae</taxon>
        <taxon>Streptophyta</taxon>
        <taxon>Embryophyta</taxon>
        <taxon>Tracheophyta</taxon>
        <taxon>Spermatophyta</taxon>
        <taxon>Magnoliopsida</taxon>
        <taxon>eudicotyledons</taxon>
        <taxon>Gunneridae</taxon>
        <taxon>Pentapetalae</taxon>
        <taxon>rosids</taxon>
        <taxon>malvids</taxon>
        <taxon>Brassicales</taxon>
        <taxon>Brassicaceae</taxon>
        <taxon>Coluteocarpeae</taxon>
        <taxon>Microthlaspi</taxon>
    </lineage>
</organism>
<evidence type="ECO:0000259" key="3">
    <source>
        <dbReference type="Pfam" id="PF00078"/>
    </source>
</evidence>
<gene>
    <name evidence="6" type="ORF">MERR_LOCUS39721</name>
</gene>
<accession>A0A6D2K6J2</accession>
<feature type="domain" description="RNase H type-1" evidence="4">
    <location>
        <begin position="628"/>
        <end position="745"/>
    </location>
</feature>
<evidence type="ECO:0000259" key="4">
    <source>
        <dbReference type="Pfam" id="PF13456"/>
    </source>
</evidence>